<dbReference type="GO" id="GO:0005524">
    <property type="term" value="F:ATP binding"/>
    <property type="evidence" value="ECO:0007669"/>
    <property type="project" value="UniProtKB-UniRule"/>
</dbReference>
<evidence type="ECO:0000256" key="10">
    <source>
        <dbReference type="ARBA" id="ARBA00022977"/>
    </source>
</evidence>
<dbReference type="PIRSF" id="PIRSF000513">
    <property type="entry name" value="Thz_kinase"/>
    <property type="match status" value="1"/>
</dbReference>
<dbReference type="PRINTS" id="PR01099">
    <property type="entry name" value="HYETHTZKNASE"/>
</dbReference>
<protein>
    <recommendedName>
        <fullName evidence="11">Hydroxyethylthiazole kinase</fullName>
        <ecNumber evidence="11">2.7.1.50</ecNumber>
    </recommendedName>
    <alternativeName>
        <fullName evidence="11">4-methyl-5-beta-hydroxyethylthiazole kinase</fullName>
        <shortName evidence="11">TH kinase</shortName>
        <shortName evidence="11">Thz kinase</shortName>
    </alternativeName>
</protein>
<gene>
    <name evidence="11" type="primary">thiM</name>
    <name evidence="12" type="ORF">P73_4017</name>
</gene>
<dbReference type="SUPFAM" id="SSF53613">
    <property type="entry name" value="Ribokinase-like"/>
    <property type="match status" value="1"/>
</dbReference>
<dbReference type="HOGENOM" id="CLU_019943_0_1_5"/>
<keyword evidence="6 11" id="KW-0547">Nucleotide-binding</keyword>
<feature type="binding site" evidence="11">
    <location>
        <position position="199"/>
    </location>
    <ligand>
        <name>substrate</name>
    </ligand>
</feature>
<evidence type="ECO:0000313" key="12">
    <source>
        <dbReference type="EMBL" id="AJE48732.1"/>
    </source>
</evidence>
<keyword evidence="9 11" id="KW-0460">Magnesium</keyword>
<evidence type="ECO:0000256" key="6">
    <source>
        <dbReference type="ARBA" id="ARBA00022741"/>
    </source>
</evidence>
<evidence type="ECO:0000256" key="2">
    <source>
        <dbReference type="ARBA" id="ARBA00001946"/>
    </source>
</evidence>
<dbReference type="OrthoDB" id="8909021at2"/>
<evidence type="ECO:0000256" key="1">
    <source>
        <dbReference type="ARBA" id="ARBA00001771"/>
    </source>
</evidence>
<keyword evidence="10 11" id="KW-0784">Thiamine biosynthesis</keyword>
<dbReference type="InterPro" id="IPR000417">
    <property type="entry name" value="Hyethyz_kinase"/>
</dbReference>
<sequence length="261" mass="26509">MKELSWTDPEIRNELARLKQMKPFCYGLTNYIAANLSANVLLAVGAGPAIGTAMDWPSAFGGHAHAVWINAASLMSCGPDEIRLAAKSAHEGGVPWVLDPVAVGAGAVEYDAVVRSLLEFKPTAIRGNASELIALAGGDGGGQGVETTMTSDQAVPFLAKVAGEIGTIAAVSGAVDYITDGTTTYAVGGGDVRLTQVTGAGCSLGALMAGMLANAEDPIMAVVAAHAVYAEAANRAKSAIGTGNFAVAFLDQLSLMDPSEA</sequence>
<comment type="catalytic activity">
    <reaction evidence="1 11">
        <text>5-(2-hydroxyethyl)-4-methylthiazole + ATP = 4-methyl-5-(2-phosphooxyethyl)-thiazole + ADP + H(+)</text>
        <dbReference type="Rhea" id="RHEA:24212"/>
        <dbReference type="ChEBI" id="CHEBI:15378"/>
        <dbReference type="ChEBI" id="CHEBI:17957"/>
        <dbReference type="ChEBI" id="CHEBI:30616"/>
        <dbReference type="ChEBI" id="CHEBI:58296"/>
        <dbReference type="ChEBI" id="CHEBI:456216"/>
        <dbReference type="EC" id="2.7.1.50"/>
    </reaction>
</comment>
<feature type="binding site" evidence="11">
    <location>
        <position position="126"/>
    </location>
    <ligand>
        <name>ATP</name>
        <dbReference type="ChEBI" id="CHEBI:30616"/>
    </ligand>
</feature>
<evidence type="ECO:0000256" key="9">
    <source>
        <dbReference type="ARBA" id="ARBA00022842"/>
    </source>
</evidence>
<dbReference type="UniPathway" id="UPA00060">
    <property type="reaction ID" value="UER00139"/>
</dbReference>
<keyword evidence="7 11" id="KW-0418">Kinase</keyword>
<name>A0A0B5E8U5_9RHOB</name>
<reference evidence="12 13" key="1">
    <citation type="journal article" date="2014" name="Int. J. Syst. Evol. Microbiol.">
        <title>Celeribacter indicus sp. nov., a polycyclic aromatic hydrocarbon-degrading bacterium from deep-sea sediment and reclassification of Huaishuia halophila as Celeribacter halophilus comb. nov.</title>
        <authorList>
            <person name="Lai Q."/>
            <person name="Cao J."/>
            <person name="Yuan J."/>
            <person name="Li F."/>
            <person name="Shao Z."/>
        </authorList>
    </citation>
    <scope>NUCLEOTIDE SEQUENCE [LARGE SCALE GENOMIC DNA]</scope>
    <source>
        <strain evidence="12">P73</strain>
    </source>
</reference>
<dbReference type="InterPro" id="IPR029056">
    <property type="entry name" value="Ribokinase-like"/>
</dbReference>
<evidence type="ECO:0000256" key="11">
    <source>
        <dbReference type="HAMAP-Rule" id="MF_00228"/>
    </source>
</evidence>
<keyword evidence="8 11" id="KW-0067">ATP-binding</keyword>
<comment type="cofactor">
    <cofactor evidence="2 11">
        <name>Mg(2+)</name>
        <dbReference type="ChEBI" id="CHEBI:18420"/>
    </cofactor>
</comment>
<proteinExistence type="inferred from homology"/>
<evidence type="ECO:0000313" key="13">
    <source>
        <dbReference type="Proteomes" id="UP000031521"/>
    </source>
</evidence>
<accession>A0A0B5E8U5</accession>
<dbReference type="STRING" id="1208324.P73_4017"/>
<dbReference type="EMBL" id="CP004393">
    <property type="protein sequence ID" value="AJE48732.1"/>
    <property type="molecule type" value="Genomic_DNA"/>
</dbReference>
<evidence type="ECO:0000256" key="3">
    <source>
        <dbReference type="ARBA" id="ARBA00004868"/>
    </source>
</evidence>
<dbReference type="HAMAP" id="MF_00228">
    <property type="entry name" value="Thz_kinase"/>
    <property type="match status" value="1"/>
</dbReference>
<comment type="similarity">
    <text evidence="11">Belongs to the Thz kinase family.</text>
</comment>
<comment type="pathway">
    <text evidence="3 11">Cofactor biosynthesis; thiamine diphosphate biosynthesis; 4-methyl-5-(2-phosphoethyl)-thiazole from 5-(2-hydroxyethyl)-4-methylthiazole: step 1/1.</text>
</comment>
<dbReference type="Pfam" id="PF02110">
    <property type="entry name" value="HK"/>
    <property type="match status" value="1"/>
</dbReference>
<organism evidence="12 13">
    <name type="scientific">Celeribacter indicus</name>
    <dbReference type="NCBI Taxonomy" id="1208324"/>
    <lineage>
        <taxon>Bacteria</taxon>
        <taxon>Pseudomonadati</taxon>
        <taxon>Pseudomonadota</taxon>
        <taxon>Alphaproteobacteria</taxon>
        <taxon>Rhodobacterales</taxon>
        <taxon>Roseobacteraceae</taxon>
        <taxon>Celeribacter</taxon>
    </lineage>
</organism>
<keyword evidence="4 11" id="KW-0808">Transferase</keyword>
<dbReference type="AlphaFoldDB" id="A0A0B5E8U5"/>
<dbReference type="CDD" id="cd01170">
    <property type="entry name" value="THZ_kinase"/>
    <property type="match status" value="1"/>
</dbReference>
<dbReference type="KEGG" id="cid:P73_4017"/>
<comment type="function">
    <text evidence="11">Catalyzes the phosphorylation of the hydroxyl group of 4-methyl-5-beta-hydroxyethylthiazole (THZ).</text>
</comment>
<comment type="caution">
    <text evidence="11">Lacks conserved residue(s) required for the propagation of feature annotation.</text>
</comment>
<feature type="binding site" evidence="11">
    <location>
        <position position="172"/>
    </location>
    <ligand>
        <name>ATP</name>
        <dbReference type="ChEBI" id="CHEBI:30616"/>
    </ligand>
</feature>
<evidence type="ECO:0000256" key="8">
    <source>
        <dbReference type="ARBA" id="ARBA00022840"/>
    </source>
</evidence>
<keyword evidence="13" id="KW-1185">Reference proteome</keyword>
<dbReference type="Proteomes" id="UP000031521">
    <property type="component" value="Chromosome"/>
</dbReference>
<dbReference type="GO" id="GO:0009229">
    <property type="term" value="P:thiamine diphosphate biosynthetic process"/>
    <property type="evidence" value="ECO:0007669"/>
    <property type="project" value="UniProtKB-UniRule"/>
</dbReference>
<dbReference type="RefSeq" id="WP_043870982.1">
    <property type="nucleotide sequence ID" value="NZ_CP004393.1"/>
</dbReference>
<evidence type="ECO:0000256" key="5">
    <source>
        <dbReference type="ARBA" id="ARBA00022723"/>
    </source>
</evidence>
<evidence type="ECO:0000256" key="4">
    <source>
        <dbReference type="ARBA" id="ARBA00022679"/>
    </source>
</evidence>
<evidence type="ECO:0000256" key="7">
    <source>
        <dbReference type="ARBA" id="ARBA00022777"/>
    </source>
</evidence>
<dbReference type="GO" id="GO:0009228">
    <property type="term" value="P:thiamine biosynthetic process"/>
    <property type="evidence" value="ECO:0007669"/>
    <property type="project" value="UniProtKB-KW"/>
</dbReference>
<dbReference type="GO" id="GO:0000287">
    <property type="term" value="F:magnesium ion binding"/>
    <property type="evidence" value="ECO:0007669"/>
    <property type="project" value="UniProtKB-UniRule"/>
</dbReference>
<dbReference type="GO" id="GO:0004417">
    <property type="term" value="F:hydroxyethylthiazole kinase activity"/>
    <property type="evidence" value="ECO:0007669"/>
    <property type="project" value="UniProtKB-UniRule"/>
</dbReference>
<dbReference type="Gene3D" id="3.40.1190.20">
    <property type="match status" value="1"/>
</dbReference>
<dbReference type="EC" id="2.7.1.50" evidence="11"/>
<keyword evidence="5 11" id="KW-0479">Metal-binding</keyword>